<name>A0ABV4Z364_9BACI</name>
<dbReference type="InterPro" id="IPR036465">
    <property type="entry name" value="vWFA_dom_sf"/>
</dbReference>
<keyword evidence="3" id="KW-1185">Reference proteome</keyword>
<feature type="domain" description="VWFA" evidence="1">
    <location>
        <begin position="1"/>
        <end position="111"/>
    </location>
</feature>
<evidence type="ECO:0000259" key="1">
    <source>
        <dbReference type="PROSITE" id="PS50234"/>
    </source>
</evidence>
<dbReference type="Gene3D" id="3.40.50.410">
    <property type="entry name" value="von Willebrand factor, type A domain"/>
    <property type="match status" value="1"/>
</dbReference>
<dbReference type="InterPro" id="IPR002035">
    <property type="entry name" value="VWF_A"/>
</dbReference>
<dbReference type="RefSeq" id="WP_306077362.1">
    <property type="nucleotide sequence ID" value="NZ_JAROBZ020000006.1"/>
</dbReference>
<dbReference type="EMBL" id="JAROBZ020000006">
    <property type="protein sequence ID" value="MFB3171221.1"/>
    <property type="molecule type" value="Genomic_DNA"/>
</dbReference>
<accession>A0ABV4Z364</accession>
<sequence>MNPLCRVENESNSKSGGRTHMYTGKIRQILLITDGCSNQGEDPIAMAALAKEQGISVNVIGVMEQDVIDEKGMIEIEGIAMSGGGVSQIVYAQALSQTVQMVTRKAMTQTIQGVVNRELQQILGRSQTIEDLPPEKRGEVMEVVDELGETVELEVLILVDTSASMKHKLPTVKEALLDLSLSLNARTGDNQFAVFVFPGKKNDVENILDWTPKLQSLTSIFSQLTTGGITPTGPAIRTALSSFHSKRSLRSLMTGDDESFLEESM</sequence>
<proteinExistence type="predicted"/>
<dbReference type="SUPFAM" id="SSF53300">
    <property type="entry name" value="vWA-like"/>
    <property type="match status" value="2"/>
</dbReference>
<dbReference type="Proteomes" id="UP001241748">
    <property type="component" value="Unassembled WGS sequence"/>
</dbReference>
<organism evidence="2 3">
    <name type="scientific">Neobacillus driksii</name>
    <dbReference type="NCBI Taxonomy" id="3035913"/>
    <lineage>
        <taxon>Bacteria</taxon>
        <taxon>Bacillati</taxon>
        <taxon>Bacillota</taxon>
        <taxon>Bacilli</taxon>
        <taxon>Bacillales</taxon>
        <taxon>Bacillaceae</taxon>
        <taxon>Neobacillus</taxon>
    </lineage>
</organism>
<dbReference type="Pfam" id="PF13519">
    <property type="entry name" value="VWA_2"/>
    <property type="match status" value="1"/>
</dbReference>
<protein>
    <submittedName>
        <fullName evidence="2">VWA domain-containing protein</fullName>
    </submittedName>
</protein>
<dbReference type="Pfam" id="PF00092">
    <property type="entry name" value="VWA"/>
    <property type="match status" value="1"/>
</dbReference>
<dbReference type="PROSITE" id="PS50234">
    <property type="entry name" value="VWFA"/>
    <property type="match status" value="1"/>
</dbReference>
<evidence type="ECO:0000313" key="3">
    <source>
        <dbReference type="Proteomes" id="UP001241748"/>
    </source>
</evidence>
<gene>
    <name evidence="2" type="ORF">P5G62_029435</name>
</gene>
<reference evidence="2 3" key="1">
    <citation type="submission" date="2024-05" db="EMBL/GenBank/DDBJ databases">
        <authorList>
            <person name="Venkateswaran K."/>
        </authorList>
    </citation>
    <scope>NUCLEOTIDE SEQUENCE [LARGE SCALE GENOMIC DNA]</scope>
    <source>
        <strain evidence="2 3">179-C4-2-HS</strain>
    </source>
</reference>
<comment type="caution">
    <text evidence="2">The sequence shown here is derived from an EMBL/GenBank/DDBJ whole genome shotgun (WGS) entry which is preliminary data.</text>
</comment>
<evidence type="ECO:0000313" key="2">
    <source>
        <dbReference type="EMBL" id="MFB3171221.1"/>
    </source>
</evidence>
<dbReference type="CDD" id="cd00198">
    <property type="entry name" value="vWFA"/>
    <property type="match status" value="1"/>
</dbReference>